<dbReference type="RefSeq" id="XP_018696246.1">
    <property type="nucleotide sequence ID" value="XM_018833622.1"/>
</dbReference>
<comment type="caution">
    <text evidence="2">The sequence shown here is derived from an EMBL/GenBank/DDBJ whole genome shotgun (WGS) entry which is preliminary data.</text>
</comment>
<feature type="compositionally biased region" description="Basic and acidic residues" evidence="1">
    <location>
        <begin position="179"/>
        <end position="188"/>
    </location>
</feature>
<dbReference type="OrthoDB" id="4590707at2759"/>
<feature type="region of interest" description="Disordered" evidence="1">
    <location>
        <begin position="69"/>
        <end position="217"/>
    </location>
</feature>
<feature type="compositionally biased region" description="Basic and acidic residues" evidence="1">
    <location>
        <begin position="150"/>
        <end position="166"/>
    </location>
</feature>
<dbReference type="STRING" id="1367422.A0A178ZSU1"/>
<dbReference type="AlphaFoldDB" id="A0A178ZSU1"/>
<protein>
    <submittedName>
        <fullName evidence="2">Uncharacterized protein</fullName>
    </submittedName>
</protein>
<gene>
    <name evidence="2" type="ORF">AYL99_02106</name>
</gene>
<evidence type="ECO:0000256" key="1">
    <source>
        <dbReference type="SAM" id="MobiDB-lite"/>
    </source>
</evidence>
<reference evidence="2 3" key="1">
    <citation type="submission" date="2016-04" db="EMBL/GenBank/DDBJ databases">
        <title>Draft genome of Fonsecaea erecta CBS 125763.</title>
        <authorList>
            <person name="Weiss V.A."/>
            <person name="Vicente V.A."/>
            <person name="Raittz R.T."/>
            <person name="Moreno L.F."/>
            <person name="De Souza E.M."/>
            <person name="Pedrosa F.O."/>
            <person name="Steffens M.B."/>
            <person name="Faoro H."/>
            <person name="Tadra-Sfeir M.Z."/>
            <person name="Najafzadeh M.J."/>
            <person name="Felipe M.S."/>
            <person name="Teixeira M."/>
            <person name="Sun J."/>
            <person name="Xi L."/>
            <person name="Gomes R."/>
            <person name="De Azevedo C.M."/>
            <person name="Salgado C.G."/>
            <person name="Da Silva M.B."/>
            <person name="Nascimento M.F."/>
            <person name="Queiroz-Telles F."/>
            <person name="Attili D.S."/>
            <person name="Gorbushina A."/>
        </authorList>
    </citation>
    <scope>NUCLEOTIDE SEQUENCE [LARGE SCALE GENOMIC DNA]</scope>
    <source>
        <strain evidence="2 3">CBS 125763</strain>
    </source>
</reference>
<evidence type="ECO:0000313" key="3">
    <source>
        <dbReference type="Proteomes" id="UP000078343"/>
    </source>
</evidence>
<feature type="compositionally biased region" description="Basic and acidic residues" evidence="1">
    <location>
        <begin position="73"/>
        <end position="102"/>
    </location>
</feature>
<keyword evidence="3" id="KW-1185">Reference proteome</keyword>
<name>A0A178ZSU1_9EURO</name>
<dbReference type="Proteomes" id="UP000078343">
    <property type="component" value="Unassembled WGS sequence"/>
</dbReference>
<sequence>MPLPRSAALRGTFSSFTLRRAGTQARTSFRGVGRRTYATEHGAHKSSDIPWLIGSLVVTIPAAGWLLQQGPQKSDHGHGSHATEKHEEVPPEESKEESKEEPKEDDESSKEGTEKTEEAGKEEESQDENKEESPSEGDDKEPTPKGTAKPNDEAKESEEKGAKDAQGDVTGANNPFMGDEERSKKPEGMDATAKIHGTVDTSKRSSKGHHEGGQKDD</sequence>
<feature type="compositionally biased region" description="Basic and acidic residues" evidence="1">
    <location>
        <begin position="109"/>
        <end position="133"/>
    </location>
</feature>
<organism evidence="2 3">
    <name type="scientific">Fonsecaea erecta</name>
    <dbReference type="NCBI Taxonomy" id="1367422"/>
    <lineage>
        <taxon>Eukaryota</taxon>
        <taxon>Fungi</taxon>
        <taxon>Dikarya</taxon>
        <taxon>Ascomycota</taxon>
        <taxon>Pezizomycotina</taxon>
        <taxon>Eurotiomycetes</taxon>
        <taxon>Chaetothyriomycetidae</taxon>
        <taxon>Chaetothyriales</taxon>
        <taxon>Herpotrichiellaceae</taxon>
        <taxon>Fonsecaea</taxon>
    </lineage>
</organism>
<dbReference type="GeneID" id="30006276"/>
<dbReference type="EMBL" id="LVYI01000002">
    <property type="protein sequence ID" value="OAP62879.1"/>
    <property type="molecule type" value="Genomic_DNA"/>
</dbReference>
<proteinExistence type="predicted"/>
<feature type="compositionally biased region" description="Basic and acidic residues" evidence="1">
    <location>
        <begin position="208"/>
        <end position="217"/>
    </location>
</feature>
<evidence type="ECO:0000313" key="2">
    <source>
        <dbReference type="EMBL" id="OAP62879.1"/>
    </source>
</evidence>
<accession>A0A178ZSU1</accession>